<feature type="binding site" evidence="11">
    <location>
        <position position="103"/>
    </location>
    <ligand>
        <name>Zn(2+)</name>
        <dbReference type="ChEBI" id="CHEBI:29105"/>
    </ligand>
</feature>
<dbReference type="GO" id="GO:0000976">
    <property type="term" value="F:transcription cis-regulatory region binding"/>
    <property type="evidence" value="ECO:0007669"/>
    <property type="project" value="TreeGrafter"/>
</dbReference>
<keyword evidence="9" id="KW-0238">DNA-binding</keyword>
<dbReference type="InterPro" id="IPR036388">
    <property type="entry name" value="WH-like_DNA-bd_sf"/>
</dbReference>
<evidence type="ECO:0000256" key="11">
    <source>
        <dbReference type="PIRSR" id="PIRSR602481-1"/>
    </source>
</evidence>
<comment type="cofactor">
    <cofactor evidence="11">
        <name>Zn(2+)</name>
        <dbReference type="ChEBI" id="CHEBI:29105"/>
    </cofactor>
    <text evidence="11">Binds 1 zinc ion per subunit.</text>
</comment>
<evidence type="ECO:0000313" key="14">
    <source>
        <dbReference type="Proteomes" id="UP000055060"/>
    </source>
</evidence>
<keyword evidence="5" id="KW-0678">Repressor</keyword>
<dbReference type="GO" id="GO:0045892">
    <property type="term" value="P:negative regulation of DNA-templated transcription"/>
    <property type="evidence" value="ECO:0007669"/>
    <property type="project" value="TreeGrafter"/>
</dbReference>
<feature type="binding site" evidence="12">
    <location>
        <position position="115"/>
    </location>
    <ligand>
        <name>Fe cation</name>
        <dbReference type="ChEBI" id="CHEBI:24875"/>
    </ligand>
</feature>
<comment type="subcellular location">
    <subcellularLocation>
        <location evidence="1">Cytoplasm</location>
    </subcellularLocation>
</comment>
<name>A0A0K8MYA0_9CHLR</name>
<evidence type="ECO:0000256" key="3">
    <source>
        <dbReference type="ARBA" id="ARBA00011738"/>
    </source>
</evidence>
<keyword evidence="6 11" id="KW-0479">Metal-binding</keyword>
<dbReference type="CDD" id="cd07153">
    <property type="entry name" value="Fur_like"/>
    <property type="match status" value="1"/>
</dbReference>
<keyword evidence="7 11" id="KW-0862">Zinc</keyword>
<feature type="binding site" evidence="11">
    <location>
        <position position="143"/>
    </location>
    <ligand>
        <name>Zn(2+)</name>
        <dbReference type="ChEBI" id="CHEBI:29105"/>
    </ligand>
</feature>
<proteinExistence type="inferred from homology"/>
<comment type="subunit">
    <text evidence="3">Homodimer.</text>
</comment>
<evidence type="ECO:0000256" key="1">
    <source>
        <dbReference type="ARBA" id="ARBA00004496"/>
    </source>
</evidence>
<feature type="binding site" evidence="12">
    <location>
        <position position="132"/>
    </location>
    <ligand>
        <name>Fe cation</name>
        <dbReference type="ChEBI" id="CHEBI:24875"/>
    </ligand>
</feature>
<organism evidence="13">
    <name type="scientific">Longilinea arvoryzae</name>
    <dbReference type="NCBI Taxonomy" id="360412"/>
    <lineage>
        <taxon>Bacteria</taxon>
        <taxon>Bacillati</taxon>
        <taxon>Chloroflexota</taxon>
        <taxon>Anaerolineae</taxon>
        <taxon>Anaerolineales</taxon>
        <taxon>Anaerolineaceae</taxon>
        <taxon>Longilinea</taxon>
    </lineage>
</organism>
<dbReference type="STRING" id="360412.LARV_03806"/>
<keyword evidence="8" id="KW-0805">Transcription regulation</keyword>
<dbReference type="Gene3D" id="3.30.1490.190">
    <property type="match status" value="1"/>
</dbReference>
<reference evidence="13" key="1">
    <citation type="submission" date="2015-07" db="EMBL/GenBank/DDBJ databases">
        <title>Draft Genome Sequences of Anaerolinea thermolimosa IMO-1, Bellilinea caldifistulae GOMI-1, Leptolinea tardivitalis YMTK-2, Levilinea saccharolytica KIBI-1,Longilinea arvoryzae KOME-1, Previously Described as Members of the Anaerolineaceae (Chloroflexi).</title>
        <authorList>
            <person name="Sekiguchi Y."/>
            <person name="Ohashi A."/>
            <person name="Matsuura N."/>
            <person name="Tourlousse M.D."/>
        </authorList>
    </citation>
    <scope>NUCLEOTIDE SEQUENCE [LARGE SCALE GENOMIC DNA]</scope>
    <source>
        <strain evidence="13">KOME-1</strain>
    </source>
</reference>
<dbReference type="Proteomes" id="UP000055060">
    <property type="component" value="Unassembled WGS sequence"/>
</dbReference>
<dbReference type="GO" id="GO:1900376">
    <property type="term" value="P:regulation of secondary metabolite biosynthetic process"/>
    <property type="evidence" value="ECO:0007669"/>
    <property type="project" value="TreeGrafter"/>
</dbReference>
<dbReference type="AlphaFoldDB" id="A0A0K8MYA0"/>
<dbReference type="Gene3D" id="1.10.10.10">
    <property type="entry name" value="Winged helix-like DNA-binding domain superfamily/Winged helix DNA-binding domain"/>
    <property type="match status" value="1"/>
</dbReference>
<dbReference type="GO" id="GO:0003700">
    <property type="term" value="F:DNA-binding transcription factor activity"/>
    <property type="evidence" value="ECO:0007669"/>
    <property type="project" value="InterPro"/>
</dbReference>
<evidence type="ECO:0000256" key="12">
    <source>
        <dbReference type="PIRSR" id="PIRSR602481-2"/>
    </source>
</evidence>
<keyword evidence="14" id="KW-1185">Reference proteome</keyword>
<dbReference type="PANTHER" id="PTHR33202:SF2">
    <property type="entry name" value="FERRIC UPTAKE REGULATION PROTEIN"/>
    <property type="match status" value="1"/>
</dbReference>
<sequence length="148" mass="16800">MELFEQGLENEWLRQLGEHGSRLTGPRRAIVHILARSQRALEPLELYEAVRRDAPGVGLVTVYRTLEALEELGLVQRIHESGGCRRYLRAPQGHQHVLLCTRCGQAELFDGDDLEPLFAQVAARWGYSVQDHWLQLFGLCPKCLAEAK</sequence>
<dbReference type="GO" id="GO:0005829">
    <property type="term" value="C:cytosol"/>
    <property type="evidence" value="ECO:0007669"/>
    <property type="project" value="TreeGrafter"/>
</dbReference>
<dbReference type="InterPro" id="IPR036390">
    <property type="entry name" value="WH_DNA-bd_sf"/>
</dbReference>
<comment type="similarity">
    <text evidence="2">Belongs to the Fur family.</text>
</comment>
<dbReference type="Pfam" id="PF01475">
    <property type="entry name" value="FUR"/>
    <property type="match status" value="1"/>
</dbReference>
<evidence type="ECO:0000256" key="7">
    <source>
        <dbReference type="ARBA" id="ARBA00022833"/>
    </source>
</evidence>
<feature type="binding site" evidence="11">
    <location>
        <position position="100"/>
    </location>
    <ligand>
        <name>Zn(2+)</name>
        <dbReference type="ChEBI" id="CHEBI:29105"/>
    </ligand>
</feature>
<gene>
    <name evidence="13" type="ORF">LARV_03806</name>
</gene>
<comment type="cofactor">
    <cofactor evidence="12">
        <name>Mn(2+)</name>
        <dbReference type="ChEBI" id="CHEBI:29035"/>
    </cofactor>
    <cofactor evidence="12">
        <name>Fe(2+)</name>
        <dbReference type="ChEBI" id="CHEBI:29033"/>
    </cofactor>
    <text evidence="12">Binds 1 Mn(2+) or Fe(2+) ion per subunit.</text>
</comment>
<evidence type="ECO:0000313" key="13">
    <source>
        <dbReference type="EMBL" id="GAP16011.1"/>
    </source>
</evidence>
<dbReference type="EMBL" id="DF967973">
    <property type="protein sequence ID" value="GAP16011.1"/>
    <property type="molecule type" value="Genomic_DNA"/>
</dbReference>
<evidence type="ECO:0000256" key="2">
    <source>
        <dbReference type="ARBA" id="ARBA00007957"/>
    </source>
</evidence>
<evidence type="ECO:0000256" key="8">
    <source>
        <dbReference type="ARBA" id="ARBA00023015"/>
    </source>
</evidence>
<evidence type="ECO:0000256" key="5">
    <source>
        <dbReference type="ARBA" id="ARBA00022491"/>
    </source>
</evidence>
<dbReference type="GO" id="GO:0008270">
    <property type="term" value="F:zinc ion binding"/>
    <property type="evidence" value="ECO:0007669"/>
    <property type="project" value="TreeGrafter"/>
</dbReference>
<dbReference type="InterPro" id="IPR002481">
    <property type="entry name" value="FUR"/>
</dbReference>
<protein>
    <submittedName>
        <fullName evidence="13">Fe2+/Zn2+ uptake regulation protein</fullName>
    </submittedName>
</protein>
<feature type="binding site" evidence="11">
    <location>
        <position position="140"/>
    </location>
    <ligand>
        <name>Zn(2+)</name>
        <dbReference type="ChEBI" id="CHEBI:29105"/>
    </ligand>
</feature>
<evidence type="ECO:0000256" key="10">
    <source>
        <dbReference type="ARBA" id="ARBA00023163"/>
    </source>
</evidence>
<keyword evidence="10" id="KW-0804">Transcription</keyword>
<dbReference type="SUPFAM" id="SSF46785">
    <property type="entry name" value="Winged helix' DNA-binding domain"/>
    <property type="match status" value="1"/>
</dbReference>
<dbReference type="PANTHER" id="PTHR33202">
    <property type="entry name" value="ZINC UPTAKE REGULATION PROTEIN"/>
    <property type="match status" value="1"/>
</dbReference>
<accession>A0A0K8MYA0</accession>
<keyword evidence="4" id="KW-0963">Cytoplasm</keyword>
<evidence type="ECO:0000256" key="4">
    <source>
        <dbReference type="ARBA" id="ARBA00022490"/>
    </source>
</evidence>
<feature type="binding site" evidence="12">
    <location>
        <position position="94"/>
    </location>
    <ligand>
        <name>Fe cation</name>
        <dbReference type="ChEBI" id="CHEBI:24875"/>
    </ligand>
</feature>
<evidence type="ECO:0000256" key="9">
    <source>
        <dbReference type="ARBA" id="ARBA00023125"/>
    </source>
</evidence>
<keyword evidence="12" id="KW-0408">Iron</keyword>
<dbReference type="InterPro" id="IPR043135">
    <property type="entry name" value="Fur_C"/>
</dbReference>
<evidence type="ECO:0000256" key="6">
    <source>
        <dbReference type="ARBA" id="ARBA00022723"/>
    </source>
</evidence>